<name>A0A3P9IPS8_ORYLA</name>
<dbReference type="SUPFAM" id="SSF57667">
    <property type="entry name" value="beta-beta-alpha zinc fingers"/>
    <property type="match status" value="1"/>
</dbReference>
<dbReference type="PANTHER" id="PTHR45944">
    <property type="entry name" value="SCHNURRI, ISOFORM F"/>
    <property type="match status" value="1"/>
</dbReference>
<accession>A0A3P9IPS8</accession>
<feature type="domain" description="C2H2-type" evidence="11">
    <location>
        <begin position="100"/>
        <end position="127"/>
    </location>
</feature>
<dbReference type="Ensembl" id="ENSORLT00015014460.1">
    <property type="protein sequence ID" value="ENSORLP00015021866.1"/>
    <property type="gene ID" value="ENSORLG00015022945.1"/>
</dbReference>
<dbReference type="GO" id="GO:0005634">
    <property type="term" value="C:nucleus"/>
    <property type="evidence" value="ECO:0007669"/>
    <property type="project" value="UniProtKB-SubCell"/>
</dbReference>
<dbReference type="Gene3D" id="3.30.160.60">
    <property type="entry name" value="Classic Zinc Finger"/>
    <property type="match status" value="1"/>
</dbReference>
<dbReference type="InterPro" id="IPR051969">
    <property type="entry name" value="Zinc-finger_DNA-bd_regulators"/>
</dbReference>
<proteinExistence type="predicted"/>
<evidence type="ECO:0000256" key="6">
    <source>
        <dbReference type="ARBA" id="ARBA00023015"/>
    </source>
</evidence>
<evidence type="ECO:0000256" key="3">
    <source>
        <dbReference type="ARBA" id="ARBA00022737"/>
    </source>
</evidence>
<dbReference type="AlphaFoldDB" id="A0A3P9IPS8"/>
<reference evidence="12 13" key="2">
    <citation type="submission" date="2017-04" db="EMBL/GenBank/DDBJ databases">
        <title>CpG methylation of centromeres and impact of large insertions on vertebrate speciation.</title>
        <authorList>
            <person name="Ichikawa K."/>
            <person name="Yoshimura J."/>
            <person name="Morishita S."/>
        </authorList>
    </citation>
    <scope>NUCLEOTIDE SEQUENCE</scope>
    <source>
        <strain evidence="12 13">HSOK</strain>
    </source>
</reference>
<reference key="1">
    <citation type="journal article" date="2007" name="Nature">
        <title>The medaka draft genome and insights into vertebrate genome evolution.</title>
        <authorList>
            <person name="Kasahara M."/>
            <person name="Naruse K."/>
            <person name="Sasaki S."/>
            <person name="Nakatani Y."/>
            <person name="Qu W."/>
            <person name="Ahsan B."/>
            <person name="Yamada T."/>
            <person name="Nagayasu Y."/>
            <person name="Doi K."/>
            <person name="Kasai Y."/>
            <person name="Jindo T."/>
            <person name="Kobayashi D."/>
            <person name="Shimada A."/>
            <person name="Toyoda A."/>
            <person name="Kuroki Y."/>
            <person name="Fujiyama A."/>
            <person name="Sasaki T."/>
            <person name="Shimizu A."/>
            <person name="Asakawa S."/>
            <person name="Shimizu N."/>
            <person name="Hashimoto S."/>
            <person name="Yang J."/>
            <person name="Lee Y."/>
            <person name="Matsushima K."/>
            <person name="Sugano S."/>
            <person name="Sakaizumi M."/>
            <person name="Narita T."/>
            <person name="Ohishi K."/>
            <person name="Haga S."/>
            <person name="Ohta F."/>
            <person name="Nomoto H."/>
            <person name="Nogata K."/>
            <person name="Morishita T."/>
            <person name="Endo T."/>
            <person name="Shin-I T."/>
            <person name="Takeda H."/>
            <person name="Morishita S."/>
            <person name="Kohara Y."/>
        </authorList>
    </citation>
    <scope>NUCLEOTIDE SEQUENCE [LARGE SCALE GENOMIC DNA]</scope>
    <source>
        <strain>Hd-rR</strain>
    </source>
</reference>
<evidence type="ECO:0000259" key="11">
    <source>
        <dbReference type="PROSITE" id="PS50157"/>
    </source>
</evidence>
<evidence type="ECO:0000256" key="2">
    <source>
        <dbReference type="ARBA" id="ARBA00022723"/>
    </source>
</evidence>
<dbReference type="FunFam" id="3.30.160.60:FF:000594">
    <property type="entry name" value="Transcription factor HIVEP2"/>
    <property type="match status" value="1"/>
</dbReference>
<keyword evidence="2" id="KW-0479">Metal-binding</keyword>
<dbReference type="InterPro" id="IPR036236">
    <property type="entry name" value="Znf_C2H2_sf"/>
</dbReference>
<evidence type="ECO:0000256" key="10">
    <source>
        <dbReference type="SAM" id="MobiDB-lite"/>
    </source>
</evidence>
<organism evidence="12 13">
    <name type="scientific">Oryzias latipes</name>
    <name type="common">Japanese rice fish</name>
    <name type="synonym">Japanese killifish</name>
    <dbReference type="NCBI Taxonomy" id="8090"/>
    <lineage>
        <taxon>Eukaryota</taxon>
        <taxon>Metazoa</taxon>
        <taxon>Chordata</taxon>
        <taxon>Craniata</taxon>
        <taxon>Vertebrata</taxon>
        <taxon>Euteleostomi</taxon>
        <taxon>Actinopterygii</taxon>
        <taxon>Neopterygii</taxon>
        <taxon>Teleostei</taxon>
        <taxon>Neoteleostei</taxon>
        <taxon>Acanthomorphata</taxon>
        <taxon>Ovalentaria</taxon>
        <taxon>Atherinomorphae</taxon>
        <taxon>Beloniformes</taxon>
        <taxon>Adrianichthyidae</taxon>
        <taxon>Oryziinae</taxon>
        <taxon>Oryzias</taxon>
    </lineage>
</organism>
<evidence type="ECO:0000256" key="5">
    <source>
        <dbReference type="ARBA" id="ARBA00022833"/>
    </source>
</evidence>
<keyword evidence="5" id="KW-0862">Zinc</keyword>
<evidence type="ECO:0000256" key="7">
    <source>
        <dbReference type="ARBA" id="ARBA00023163"/>
    </source>
</evidence>
<dbReference type="PROSITE" id="PS50157">
    <property type="entry name" value="ZINC_FINGER_C2H2_2"/>
    <property type="match status" value="1"/>
</dbReference>
<keyword evidence="4 9" id="KW-0863">Zinc-finger</keyword>
<dbReference type="SMART" id="SM00355">
    <property type="entry name" value="ZnF_C2H2"/>
    <property type="match status" value="1"/>
</dbReference>
<dbReference type="InterPro" id="IPR013087">
    <property type="entry name" value="Znf_C2H2_type"/>
</dbReference>
<evidence type="ECO:0000256" key="1">
    <source>
        <dbReference type="ARBA" id="ARBA00004123"/>
    </source>
</evidence>
<protein>
    <recommendedName>
        <fullName evidence="11">C2H2-type domain-containing protein</fullName>
    </recommendedName>
</protein>
<evidence type="ECO:0000256" key="9">
    <source>
        <dbReference type="PROSITE-ProRule" id="PRU00042"/>
    </source>
</evidence>
<dbReference type="Proteomes" id="UP000265200">
    <property type="component" value="Chromosome 22"/>
</dbReference>
<dbReference type="GO" id="GO:0008270">
    <property type="term" value="F:zinc ion binding"/>
    <property type="evidence" value="ECO:0007669"/>
    <property type="project" value="UniProtKB-KW"/>
</dbReference>
<evidence type="ECO:0000256" key="4">
    <source>
        <dbReference type="ARBA" id="ARBA00022771"/>
    </source>
</evidence>
<feature type="region of interest" description="Disordered" evidence="10">
    <location>
        <begin position="1"/>
        <end position="93"/>
    </location>
</feature>
<dbReference type="PANTHER" id="PTHR45944:SF2">
    <property type="entry name" value="SCHNURRI, ISOFORM F"/>
    <property type="match status" value="1"/>
</dbReference>
<evidence type="ECO:0000313" key="12">
    <source>
        <dbReference type="Ensembl" id="ENSORLP00015021866.1"/>
    </source>
</evidence>
<evidence type="ECO:0000313" key="13">
    <source>
        <dbReference type="Proteomes" id="UP000265200"/>
    </source>
</evidence>
<comment type="subcellular location">
    <subcellularLocation>
        <location evidence="1">Nucleus</location>
    </subcellularLocation>
</comment>
<sequence>FFQSGVTCGSKEMPDSGKSVQLQDQVPKGQATSHHDHEVHSVPSSKLLSAGRQKVAAQPLGNASHRKSPEVQQQSSPLGTDSLLEATSRAEQKAQKPGKYVCDYCGRACAKPSVLKKHIRSHTGERVVSKLFLKFRALDRAALYSFLVVRGYGGNWT</sequence>
<feature type="compositionally biased region" description="Polar residues" evidence="10">
    <location>
        <begin position="70"/>
        <end position="79"/>
    </location>
</feature>
<keyword evidence="6" id="KW-0805">Transcription regulation</keyword>
<evidence type="ECO:0000256" key="8">
    <source>
        <dbReference type="ARBA" id="ARBA00023242"/>
    </source>
</evidence>
<keyword evidence="3" id="KW-0677">Repeat</keyword>
<keyword evidence="8" id="KW-0539">Nucleus</keyword>
<reference evidence="12" key="4">
    <citation type="submission" date="2025-09" db="UniProtKB">
        <authorList>
            <consortium name="Ensembl"/>
        </authorList>
    </citation>
    <scope>IDENTIFICATION</scope>
    <source>
        <strain evidence="12">HSOK</strain>
    </source>
</reference>
<dbReference type="PROSITE" id="PS00028">
    <property type="entry name" value="ZINC_FINGER_C2H2_1"/>
    <property type="match status" value="1"/>
</dbReference>
<reference evidence="12" key="3">
    <citation type="submission" date="2025-08" db="UniProtKB">
        <authorList>
            <consortium name="Ensembl"/>
        </authorList>
    </citation>
    <scope>IDENTIFICATION</scope>
    <source>
        <strain evidence="12">HSOK</strain>
    </source>
</reference>
<keyword evidence="7" id="KW-0804">Transcription</keyword>